<comment type="caution">
    <text evidence="2">The sequence shown here is derived from an EMBL/GenBank/DDBJ whole genome shotgun (WGS) entry which is preliminary data.</text>
</comment>
<accession>A0AAE1CF07</accession>
<protein>
    <submittedName>
        <fullName evidence="2">Uncharacterized protein</fullName>
    </submittedName>
</protein>
<dbReference type="Proteomes" id="UP001283361">
    <property type="component" value="Unassembled WGS sequence"/>
</dbReference>
<feature type="compositionally biased region" description="Basic and acidic residues" evidence="1">
    <location>
        <begin position="80"/>
        <end position="90"/>
    </location>
</feature>
<dbReference type="AlphaFoldDB" id="A0AAE1CF07"/>
<reference evidence="2" key="1">
    <citation type="journal article" date="2023" name="G3 (Bethesda)">
        <title>A reference genome for the long-term kleptoplast-retaining sea slug Elysia crispata morphotype clarki.</title>
        <authorList>
            <person name="Eastman K.E."/>
            <person name="Pendleton A.L."/>
            <person name="Shaikh M.A."/>
            <person name="Suttiyut T."/>
            <person name="Ogas R."/>
            <person name="Tomko P."/>
            <person name="Gavelis G."/>
            <person name="Widhalm J.R."/>
            <person name="Wisecaver J.H."/>
        </authorList>
    </citation>
    <scope>NUCLEOTIDE SEQUENCE</scope>
    <source>
        <strain evidence="2">ECLA1</strain>
    </source>
</reference>
<proteinExistence type="predicted"/>
<sequence>MEILMRKGYSSRNCAHIFLPQASLELKRCKSEHCIHVEAAKSSHKHEEMMNQVTNLDQAAGENSRIPSPVLDSSISDGSNSDKDARKFARPQDVKLPNLVALGSADSDPDSANDRLRSLHVEPNKGLAQYGTFVESQKQRNFSEREETYSVENIRFDAETKNNVEACISKVTIAEPLLKSVPSAEAVAEKPHERSQLFSKAELDHMYYDPNDQVLITPDGGH</sequence>
<evidence type="ECO:0000256" key="1">
    <source>
        <dbReference type="SAM" id="MobiDB-lite"/>
    </source>
</evidence>
<keyword evidence="3" id="KW-1185">Reference proteome</keyword>
<evidence type="ECO:0000313" key="3">
    <source>
        <dbReference type="Proteomes" id="UP001283361"/>
    </source>
</evidence>
<feature type="region of interest" description="Disordered" evidence="1">
    <location>
        <begin position="58"/>
        <end position="90"/>
    </location>
</feature>
<evidence type="ECO:0000313" key="2">
    <source>
        <dbReference type="EMBL" id="KAK3691935.1"/>
    </source>
</evidence>
<dbReference type="EMBL" id="JAWDGP010008071">
    <property type="protein sequence ID" value="KAK3691935.1"/>
    <property type="molecule type" value="Genomic_DNA"/>
</dbReference>
<organism evidence="2 3">
    <name type="scientific">Elysia crispata</name>
    <name type="common">lettuce slug</name>
    <dbReference type="NCBI Taxonomy" id="231223"/>
    <lineage>
        <taxon>Eukaryota</taxon>
        <taxon>Metazoa</taxon>
        <taxon>Spiralia</taxon>
        <taxon>Lophotrochozoa</taxon>
        <taxon>Mollusca</taxon>
        <taxon>Gastropoda</taxon>
        <taxon>Heterobranchia</taxon>
        <taxon>Euthyneura</taxon>
        <taxon>Panpulmonata</taxon>
        <taxon>Sacoglossa</taxon>
        <taxon>Placobranchoidea</taxon>
        <taxon>Plakobranchidae</taxon>
        <taxon>Elysia</taxon>
    </lineage>
</organism>
<name>A0AAE1CF07_9GAST</name>
<gene>
    <name evidence="2" type="ORF">RRG08_047944</name>
</gene>